<sequence length="150" mass="17775">MLLPDIILWKIWTYIGPRSYFIDKHLLTIIEKKKQLFTAKPLRIYYKLYRWEKKHYINRIGRPTMCAESSVYLDISGNCSIGKVNQNQTLQISQQLADKLIPISTIKESKGSSKLTVLHWTIKTVWTVDRRTTLYSRLWPSWTPDHFETS</sequence>
<dbReference type="AlphaFoldDB" id="A0A6C0C4Q8"/>
<organism evidence="1">
    <name type="scientific">viral metagenome</name>
    <dbReference type="NCBI Taxonomy" id="1070528"/>
    <lineage>
        <taxon>unclassified sequences</taxon>
        <taxon>metagenomes</taxon>
        <taxon>organismal metagenomes</taxon>
    </lineage>
</organism>
<protein>
    <submittedName>
        <fullName evidence="1">Uncharacterized protein</fullName>
    </submittedName>
</protein>
<dbReference type="EMBL" id="MN739334">
    <property type="protein sequence ID" value="QHS99081.1"/>
    <property type="molecule type" value="Genomic_DNA"/>
</dbReference>
<reference evidence="1" key="1">
    <citation type="journal article" date="2020" name="Nature">
        <title>Giant virus diversity and host interactions through global metagenomics.</title>
        <authorList>
            <person name="Schulz F."/>
            <person name="Roux S."/>
            <person name="Paez-Espino D."/>
            <person name="Jungbluth S."/>
            <person name="Walsh D.A."/>
            <person name="Denef V.J."/>
            <person name="McMahon K.D."/>
            <person name="Konstantinidis K.T."/>
            <person name="Eloe-Fadrosh E.A."/>
            <person name="Kyrpides N.C."/>
            <person name="Woyke T."/>
        </authorList>
    </citation>
    <scope>NUCLEOTIDE SEQUENCE</scope>
    <source>
        <strain evidence="1">GVMAG-M-3300020185-33</strain>
    </source>
</reference>
<evidence type="ECO:0000313" key="1">
    <source>
        <dbReference type="EMBL" id="QHS99081.1"/>
    </source>
</evidence>
<proteinExistence type="predicted"/>
<name>A0A6C0C4Q8_9ZZZZ</name>
<accession>A0A6C0C4Q8</accession>